<dbReference type="Gene3D" id="4.10.240.10">
    <property type="entry name" value="Zn(2)-C6 fungal-type DNA-binding domain"/>
    <property type="match status" value="1"/>
</dbReference>
<dbReference type="InterPro" id="IPR007219">
    <property type="entry name" value="XnlR_reg_dom"/>
</dbReference>
<keyword evidence="1" id="KW-0479">Metal-binding</keyword>
<dbReference type="OMA" id="CLVYCQV"/>
<dbReference type="Pfam" id="PF00172">
    <property type="entry name" value="Zn_clus"/>
    <property type="match status" value="1"/>
</dbReference>
<keyword evidence="9" id="KW-1185">Reference proteome</keyword>
<dbReference type="RefSeq" id="XP_022465686.1">
    <property type="nucleotide sequence ID" value="XM_022609273.1"/>
</dbReference>
<dbReference type="GO" id="GO:0000972">
    <property type="term" value="P:transcription-dependent tethering of RNA polymerase II gene DNA at nuclear periphery"/>
    <property type="evidence" value="ECO:0007669"/>
    <property type="project" value="EnsemblFungi"/>
</dbReference>
<dbReference type="eggNOG" id="ENOG502QTA0">
    <property type="taxonomic scope" value="Eukaryota"/>
</dbReference>
<evidence type="ECO:0000313" key="9">
    <source>
        <dbReference type="Proteomes" id="UP000006310"/>
    </source>
</evidence>
<dbReference type="CDD" id="cd12148">
    <property type="entry name" value="fungal_TF_MHR"/>
    <property type="match status" value="1"/>
</dbReference>
<dbReference type="PROSITE" id="PS50048">
    <property type="entry name" value="ZN2_CY6_FUNGAL_2"/>
    <property type="match status" value="1"/>
</dbReference>
<dbReference type="InterPro" id="IPR036864">
    <property type="entry name" value="Zn2-C6_fun-type_DNA-bd_sf"/>
</dbReference>
<evidence type="ECO:0000256" key="2">
    <source>
        <dbReference type="ARBA" id="ARBA00022833"/>
    </source>
</evidence>
<evidence type="ECO:0000256" key="4">
    <source>
        <dbReference type="ARBA" id="ARBA00023163"/>
    </source>
</evidence>
<dbReference type="STRING" id="1071383.J7S9C5"/>
<keyword evidence="4" id="KW-0804">Transcription</keyword>
<dbReference type="Pfam" id="PF04082">
    <property type="entry name" value="Fungal_trans"/>
    <property type="match status" value="1"/>
</dbReference>
<organism evidence="8 9">
    <name type="scientific">Huiozyma naganishii (strain ATCC MYA-139 / BCRC 22969 / CBS 8797 / KCTC 17520 / NBRC 10181 / NCYC 3082 / Yp74L-3)</name>
    <name type="common">Yeast</name>
    <name type="synonym">Kazachstania naganishii</name>
    <dbReference type="NCBI Taxonomy" id="1071383"/>
    <lineage>
        <taxon>Eukaryota</taxon>
        <taxon>Fungi</taxon>
        <taxon>Dikarya</taxon>
        <taxon>Ascomycota</taxon>
        <taxon>Saccharomycotina</taxon>
        <taxon>Saccharomycetes</taxon>
        <taxon>Saccharomycetales</taxon>
        <taxon>Saccharomycetaceae</taxon>
        <taxon>Huiozyma</taxon>
    </lineage>
</organism>
<evidence type="ECO:0000256" key="1">
    <source>
        <dbReference type="ARBA" id="ARBA00022723"/>
    </source>
</evidence>
<evidence type="ECO:0000259" key="7">
    <source>
        <dbReference type="PROSITE" id="PS50048"/>
    </source>
</evidence>
<dbReference type="PROSITE" id="PS00463">
    <property type="entry name" value="ZN2_CY6_FUNGAL_1"/>
    <property type="match status" value="1"/>
</dbReference>
<protein>
    <recommendedName>
        <fullName evidence="7">Zn(2)-C6 fungal-type domain-containing protein</fullName>
    </recommendedName>
</protein>
<dbReference type="PANTHER" id="PTHR47424">
    <property type="entry name" value="REGULATORY PROTEIN GAL4"/>
    <property type="match status" value="1"/>
</dbReference>
<reference evidence="8 9" key="1">
    <citation type="journal article" date="2011" name="Proc. Natl. Acad. Sci. U.S.A.">
        <title>Evolutionary erosion of yeast sex chromosomes by mating-type switching accidents.</title>
        <authorList>
            <person name="Gordon J.L."/>
            <person name="Armisen D."/>
            <person name="Proux-Wera E."/>
            <person name="Oheigeartaigh S.S."/>
            <person name="Byrne K.P."/>
            <person name="Wolfe K.H."/>
        </authorList>
    </citation>
    <scope>NUCLEOTIDE SEQUENCE [LARGE SCALE GENOMIC DNA]</scope>
    <source>
        <strain evidence="9">ATCC MYA-139 / BCRC 22969 / CBS 8797 / CCRC 22969 / KCTC 17520 / NBRC 10181 / NCYC 3082</strain>
    </source>
</reference>
<dbReference type="OrthoDB" id="2110361at2759"/>
<dbReference type="GO" id="GO:0008270">
    <property type="term" value="F:zinc ion binding"/>
    <property type="evidence" value="ECO:0007669"/>
    <property type="project" value="InterPro"/>
</dbReference>
<name>J7S9C5_HUIN7</name>
<dbReference type="SMART" id="SM00066">
    <property type="entry name" value="GAL4"/>
    <property type="match status" value="1"/>
</dbReference>
<evidence type="ECO:0000256" key="5">
    <source>
        <dbReference type="ARBA" id="ARBA00023242"/>
    </source>
</evidence>
<dbReference type="GO" id="GO:0001228">
    <property type="term" value="F:DNA-binding transcription activator activity, RNA polymerase II-specific"/>
    <property type="evidence" value="ECO:0007669"/>
    <property type="project" value="EnsemblFungi"/>
</dbReference>
<dbReference type="CDD" id="cd00067">
    <property type="entry name" value="GAL4"/>
    <property type="match status" value="1"/>
</dbReference>
<dbReference type="GeneID" id="34527173"/>
<dbReference type="KEGG" id="kng:KNAG_0H00250"/>
<dbReference type="InterPro" id="IPR051127">
    <property type="entry name" value="Fungal_SecMet_Regulators"/>
</dbReference>
<feature type="domain" description="Zn(2)-C6 fungal-type" evidence="7">
    <location>
        <begin position="75"/>
        <end position="104"/>
    </location>
</feature>
<sequence>MTLDNIAVMLGDGKPPAERPVIKKQLVEPVHLMSQSNNAVAENMGGSYIAPTLSIPPRKVSKKEKKANRSRLPVACVACRRRHSKCPGGNPCSKCIAANLTCEYIEPSKKVVVSMTYLLQLQEDMSLLKKENVKLHSMIGNKRDQHPDGIEYDDPNDHLAVKESDTQRNNSNKLEPDETIGSNFAQRSGRLIESTQGQTYFVGSSSMTLFGIEIQGLITKYITGKVVKPLPTKAQFPATIYQKRNQLADNLVDPIETVTPIPHDDPDILEYGIKAFSKNDLKDSREIKLKFPHYTYALLLVDTVLKYNDGCFYFFNEGLVKHELFVLYSEKLLPFKANPTLQSISFCKLFLIFAIGEIYLGSKPKLDTDVENIGTDKLPGLKFFNEGSKLFHCLFSNENVECVTKEGGVETLLLYAFYLQIADCTVASYFYFGEALRACLILGMHVDAQSETLTRFELEHQRRLWWTVYIYERMLSSKAGLPLSFTEYTISTELPQDFEMDLPGGEHFLFSKAESLTNTIQIVRINASILNKMYQRQPFANILPTLQNIFKQLIDWKNNLSVFCQVDFSKRGKEFEISRQCTNLFTEYFQGINLAVRPLLFHFTILQLKRFKDTNAYLNLQNYSKTIATLLNFSLQASVNTIRALWHLKGKNMVAVFGYMDREYLFTSSCTLLLFNVAFGIHEQTLEHLDHALTIFTSMKRLGNQPAELRRAQLLTLTINLDFHDIMKELILKHTKDDEEQMGHLQSQDAVETPANGSSTITKMEPPKSVFTALPDNSNNRDGVVELDDTAPSDRVDMENLSSLVDIINASMEQSYSAPLTEKGTKIIEKNVNELDPINDLETDVFQEVLDSLDNVSKKDNLLWKEISDQAMWLGNAMDPTNAPGTEVDFSEFLLD</sequence>
<gene>
    <name evidence="8" type="primary">KNAG0H00250</name>
    <name evidence="8" type="ordered locus">KNAG_0H00250</name>
</gene>
<feature type="compositionally biased region" description="Polar residues" evidence="6">
    <location>
        <begin position="744"/>
        <end position="762"/>
    </location>
</feature>
<dbReference type="SUPFAM" id="SSF57701">
    <property type="entry name" value="Zn2/Cys6 DNA-binding domain"/>
    <property type="match status" value="1"/>
</dbReference>
<evidence type="ECO:0000313" key="8">
    <source>
        <dbReference type="EMBL" id="CCK71441.1"/>
    </source>
</evidence>
<dbReference type="InterPro" id="IPR001138">
    <property type="entry name" value="Zn2Cys6_DnaBD"/>
</dbReference>
<evidence type="ECO:0000256" key="3">
    <source>
        <dbReference type="ARBA" id="ARBA00023015"/>
    </source>
</evidence>
<keyword evidence="3" id="KW-0805">Transcription regulation</keyword>
<dbReference type="GO" id="GO:0000978">
    <property type="term" value="F:RNA polymerase II cis-regulatory region sequence-specific DNA binding"/>
    <property type="evidence" value="ECO:0007669"/>
    <property type="project" value="EnsemblFungi"/>
</dbReference>
<dbReference type="GO" id="GO:2001158">
    <property type="term" value="P:positive regulation of L-proline catabolic process to L-glutamate"/>
    <property type="evidence" value="ECO:0007669"/>
    <property type="project" value="EnsemblFungi"/>
</dbReference>
<evidence type="ECO:0000256" key="6">
    <source>
        <dbReference type="SAM" id="MobiDB-lite"/>
    </source>
</evidence>
<dbReference type="PANTHER" id="PTHR47424:SF6">
    <property type="entry name" value="PROLINE UTILIZATION TRANS-ACTIVATOR"/>
    <property type="match status" value="1"/>
</dbReference>
<reference evidence="9" key="2">
    <citation type="submission" date="2012-08" db="EMBL/GenBank/DDBJ databases">
        <title>Genome sequence of Kazachstania naganishii.</title>
        <authorList>
            <person name="Gordon J.L."/>
            <person name="Armisen D."/>
            <person name="Proux-Wera E."/>
            <person name="OhEigeartaigh S.S."/>
            <person name="Byrne K.P."/>
            <person name="Wolfe K.H."/>
        </authorList>
    </citation>
    <scope>NUCLEOTIDE SEQUENCE [LARGE SCALE GENOMIC DNA]</scope>
    <source>
        <strain evidence="9">ATCC MYA-139 / BCRC 22969 / CBS 8797 / CCRC 22969 / KCTC 17520 / NBRC 10181 / NCYC 3082</strain>
    </source>
</reference>
<dbReference type="GO" id="GO:0006351">
    <property type="term" value="P:DNA-templated transcription"/>
    <property type="evidence" value="ECO:0007669"/>
    <property type="project" value="InterPro"/>
</dbReference>
<dbReference type="Proteomes" id="UP000006310">
    <property type="component" value="Chromosome 8"/>
</dbReference>
<keyword evidence="5" id="KW-0539">Nucleus</keyword>
<keyword evidence="2" id="KW-0862">Zinc</keyword>
<feature type="region of interest" description="Disordered" evidence="6">
    <location>
        <begin position="741"/>
        <end position="765"/>
    </location>
</feature>
<dbReference type="HOGENOM" id="CLU_006926_0_0_1"/>
<dbReference type="SMART" id="SM00906">
    <property type="entry name" value="Fungal_trans"/>
    <property type="match status" value="1"/>
</dbReference>
<dbReference type="EMBL" id="HE978321">
    <property type="protein sequence ID" value="CCK71441.1"/>
    <property type="molecule type" value="Genomic_DNA"/>
</dbReference>
<dbReference type="AlphaFoldDB" id="J7S9C5"/>
<accession>J7S9C5</accession>
<proteinExistence type="predicted"/>